<gene>
    <name evidence="2" type="ORF">TBRA_LOCUS12643</name>
</gene>
<proteinExistence type="predicted"/>
<evidence type="ECO:0000256" key="1">
    <source>
        <dbReference type="SAM" id="Coils"/>
    </source>
</evidence>
<evidence type="ECO:0000313" key="2">
    <source>
        <dbReference type="EMBL" id="CAB0040953.1"/>
    </source>
</evidence>
<accession>A0A6H5IU89</accession>
<dbReference type="AlphaFoldDB" id="A0A6H5IU89"/>
<evidence type="ECO:0000313" key="3">
    <source>
        <dbReference type="Proteomes" id="UP000479190"/>
    </source>
</evidence>
<feature type="coiled-coil region" evidence="1">
    <location>
        <begin position="494"/>
        <end position="521"/>
    </location>
</feature>
<sequence>MLLFSLHINVTYKFIYVLHRFMRTTASPQRKKAGPRPFQHAMFLIAFGRRVACHWWLLSHLLLRCSRNHCFYLHFLEAYSARVSQCASDSNWASAATVIIFVYNHYLFKHFLVKHIDNDYKQRIVKSTISTSEEQKELLLRSCTFLKTSSSSLPEALKKSEKIQAIVVKAAKSTAGSDVNIRRLRWQGRERRLIHPFRCYRELSLSRFRSSSLELYIPEPICVRNTHTQKRTTDLHTFADAAFGVYNAGVHELGITRAIFMLIYLEAERAIAEYSKHFIYRGATPILRVWQINFVSGFTLVDRTLCGWRAALSLAPLRADARELSVAAARNDNLSPPSRYGLSVVPAIHFDEPTPNSTSTANYERYANRSTKINAVLMWVAWMPGVDRRNSTHKHTRIRYSNRLSAELHHKLVTGCCVHLALIRANNLHSCIRVYYIYYTRRAVRNVCNAVTTSVISLQLLWLAGRQWSSAAAVCAQQLSATQLCIHLLLVVGEDSTEREKQQQQQHKEEYKREKEHLYATYYKCTSILATELLLLWVMLCTSSDRNISSAVFRIHIYFAENLLEKHYDDNVDDVFAYVLLRTKTMPPPRCHEADPHTDTRII</sequence>
<dbReference type="EMBL" id="CADCXV010001076">
    <property type="protein sequence ID" value="CAB0040953.1"/>
    <property type="molecule type" value="Genomic_DNA"/>
</dbReference>
<dbReference type="Proteomes" id="UP000479190">
    <property type="component" value="Unassembled WGS sequence"/>
</dbReference>
<keyword evidence="3" id="KW-1185">Reference proteome</keyword>
<keyword evidence="1" id="KW-0175">Coiled coil</keyword>
<reference evidence="2 3" key="1">
    <citation type="submission" date="2020-02" db="EMBL/GenBank/DDBJ databases">
        <authorList>
            <person name="Ferguson B K."/>
        </authorList>
    </citation>
    <scope>NUCLEOTIDE SEQUENCE [LARGE SCALE GENOMIC DNA]</scope>
</reference>
<name>A0A6H5IU89_9HYME</name>
<protein>
    <submittedName>
        <fullName evidence="2">Uncharacterized protein</fullName>
    </submittedName>
</protein>
<organism evidence="2 3">
    <name type="scientific">Trichogramma brassicae</name>
    <dbReference type="NCBI Taxonomy" id="86971"/>
    <lineage>
        <taxon>Eukaryota</taxon>
        <taxon>Metazoa</taxon>
        <taxon>Ecdysozoa</taxon>
        <taxon>Arthropoda</taxon>
        <taxon>Hexapoda</taxon>
        <taxon>Insecta</taxon>
        <taxon>Pterygota</taxon>
        <taxon>Neoptera</taxon>
        <taxon>Endopterygota</taxon>
        <taxon>Hymenoptera</taxon>
        <taxon>Apocrita</taxon>
        <taxon>Proctotrupomorpha</taxon>
        <taxon>Chalcidoidea</taxon>
        <taxon>Trichogrammatidae</taxon>
        <taxon>Trichogramma</taxon>
    </lineage>
</organism>